<accession>G7YUF0</accession>
<evidence type="ECO:0000313" key="1">
    <source>
        <dbReference type="EMBL" id="GAA56580.1"/>
    </source>
</evidence>
<dbReference type="Proteomes" id="UP000008909">
    <property type="component" value="Unassembled WGS sequence"/>
</dbReference>
<reference evidence="1" key="1">
    <citation type="journal article" date="2011" name="Genome Biol.">
        <title>The draft genome of the carcinogenic human liver fluke Clonorchis sinensis.</title>
        <authorList>
            <person name="Wang X."/>
            <person name="Chen W."/>
            <person name="Huang Y."/>
            <person name="Sun J."/>
            <person name="Men J."/>
            <person name="Liu H."/>
            <person name="Luo F."/>
            <person name="Guo L."/>
            <person name="Lv X."/>
            <person name="Deng C."/>
            <person name="Zhou C."/>
            <person name="Fan Y."/>
            <person name="Li X."/>
            <person name="Huang L."/>
            <person name="Hu Y."/>
            <person name="Liang C."/>
            <person name="Hu X."/>
            <person name="Xu J."/>
            <person name="Yu X."/>
        </authorList>
    </citation>
    <scope>NUCLEOTIDE SEQUENCE [LARGE SCALE GENOMIC DNA]</scope>
    <source>
        <strain evidence="1">Henan</strain>
    </source>
</reference>
<dbReference type="AlphaFoldDB" id="G7YUF0"/>
<protein>
    <submittedName>
        <fullName evidence="1">Uncharacterized protein</fullName>
    </submittedName>
</protein>
<dbReference type="EMBL" id="DF144299">
    <property type="protein sequence ID" value="GAA56580.1"/>
    <property type="molecule type" value="Genomic_DNA"/>
</dbReference>
<gene>
    <name evidence="1" type="ORF">CLF_111134</name>
</gene>
<proteinExistence type="predicted"/>
<reference key="2">
    <citation type="submission" date="2011-10" db="EMBL/GenBank/DDBJ databases">
        <title>The genome and transcriptome sequence of Clonorchis sinensis provide insights into the carcinogenic liver fluke.</title>
        <authorList>
            <person name="Wang X."/>
            <person name="Huang Y."/>
            <person name="Chen W."/>
            <person name="Liu H."/>
            <person name="Guo L."/>
            <person name="Chen Y."/>
            <person name="Luo F."/>
            <person name="Zhou W."/>
            <person name="Sun J."/>
            <person name="Mao Q."/>
            <person name="Liang P."/>
            <person name="Zhou C."/>
            <person name="Tian Y."/>
            <person name="Men J."/>
            <person name="Lv X."/>
            <person name="Huang L."/>
            <person name="Zhou J."/>
            <person name="Hu Y."/>
            <person name="Li R."/>
            <person name="Zhang F."/>
            <person name="Lei H."/>
            <person name="Li X."/>
            <person name="Hu X."/>
            <person name="Liang C."/>
            <person name="Xu J."/>
            <person name="Wu Z."/>
            <person name="Yu X."/>
        </authorList>
    </citation>
    <scope>NUCLEOTIDE SEQUENCE</scope>
    <source>
        <strain>Henan</strain>
    </source>
</reference>
<sequence>MHGSSGSVLSRSPSGDWYVEIQLRQSSNQGSLWNGEGTESSLSDGYRACEWHVNVRTYILTYVSDENLVDMECADVVLLFKEEEKAQMYLTELIEVIPSFENLVDMECADVVLLFKEEKKAQVYLTELTEVTPSFGLWYRYINVCTFDDSRDPWILGLKSIPLGRTTNKYTPLFIFNFAASSNAYGCRIPLLINRCTQGSLIIANGTN</sequence>
<name>G7YUF0_CLOSI</name>
<evidence type="ECO:0000313" key="2">
    <source>
        <dbReference type="Proteomes" id="UP000008909"/>
    </source>
</evidence>
<keyword evidence="2" id="KW-1185">Reference proteome</keyword>
<organism evidence="1 2">
    <name type="scientific">Clonorchis sinensis</name>
    <name type="common">Chinese liver fluke</name>
    <dbReference type="NCBI Taxonomy" id="79923"/>
    <lineage>
        <taxon>Eukaryota</taxon>
        <taxon>Metazoa</taxon>
        <taxon>Spiralia</taxon>
        <taxon>Lophotrochozoa</taxon>
        <taxon>Platyhelminthes</taxon>
        <taxon>Trematoda</taxon>
        <taxon>Digenea</taxon>
        <taxon>Opisthorchiida</taxon>
        <taxon>Opisthorchiata</taxon>
        <taxon>Opisthorchiidae</taxon>
        <taxon>Clonorchis</taxon>
    </lineage>
</organism>